<dbReference type="GO" id="GO:0072686">
    <property type="term" value="C:mitotic spindle"/>
    <property type="evidence" value="ECO:0007669"/>
    <property type="project" value="TreeGrafter"/>
</dbReference>
<keyword evidence="2" id="KW-0677">Repeat</keyword>
<dbReference type="Pfam" id="PF00400">
    <property type="entry name" value="WD40"/>
    <property type="match status" value="1"/>
</dbReference>
<feature type="repeat" description="WD" evidence="3">
    <location>
        <begin position="20"/>
        <end position="61"/>
    </location>
</feature>
<comment type="caution">
    <text evidence="4">The sequence shown here is derived from an EMBL/GenBank/DDBJ whole genome shotgun (WGS) entry which is preliminary data.</text>
</comment>
<dbReference type="PANTHER" id="PTHR13720:SF50">
    <property type="entry name" value="ECHINODERM MICROTUBULE-ASSOCIATED PROTEIN-LIKE 2"/>
    <property type="match status" value="1"/>
</dbReference>
<protein>
    <submittedName>
        <fullName evidence="4">Uncharacterized protein</fullName>
    </submittedName>
</protein>
<gene>
    <name evidence="4" type="ORF">DPMN_102004</name>
</gene>
<evidence type="ECO:0000313" key="4">
    <source>
        <dbReference type="EMBL" id="KAH3859286.1"/>
    </source>
</evidence>
<dbReference type="PROSITE" id="PS50082">
    <property type="entry name" value="WD_REPEATS_2"/>
    <property type="match status" value="1"/>
</dbReference>
<keyword evidence="5" id="KW-1185">Reference proteome</keyword>
<sequence>MYLELRLVPYVPKDPLVDILKGHKEELWGLDVSPSQSQFLTCGYDKHVYLWDAQTRSVVWRKEISVRRSVVY</sequence>
<dbReference type="InterPro" id="IPR036322">
    <property type="entry name" value="WD40_repeat_dom_sf"/>
</dbReference>
<dbReference type="SMART" id="SM00320">
    <property type="entry name" value="WD40"/>
    <property type="match status" value="1"/>
</dbReference>
<dbReference type="Proteomes" id="UP000828390">
    <property type="component" value="Unassembled WGS sequence"/>
</dbReference>
<name>A0A9D4LMB1_DREPO</name>
<dbReference type="GO" id="GO:0008017">
    <property type="term" value="F:microtubule binding"/>
    <property type="evidence" value="ECO:0007669"/>
    <property type="project" value="TreeGrafter"/>
</dbReference>
<dbReference type="InterPro" id="IPR050630">
    <property type="entry name" value="WD_repeat_EMAP"/>
</dbReference>
<organism evidence="4 5">
    <name type="scientific">Dreissena polymorpha</name>
    <name type="common">Zebra mussel</name>
    <name type="synonym">Mytilus polymorpha</name>
    <dbReference type="NCBI Taxonomy" id="45954"/>
    <lineage>
        <taxon>Eukaryota</taxon>
        <taxon>Metazoa</taxon>
        <taxon>Spiralia</taxon>
        <taxon>Lophotrochozoa</taxon>
        <taxon>Mollusca</taxon>
        <taxon>Bivalvia</taxon>
        <taxon>Autobranchia</taxon>
        <taxon>Heteroconchia</taxon>
        <taxon>Euheterodonta</taxon>
        <taxon>Imparidentia</taxon>
        <taxon>Neoheterodontei</taxon>
        <taxon>Myida</taxon>
        <taxon>Dreissenoidea</taxon>
        <taxon>Dreissenidae</taxon>
        <taxon>Dreissena</taxon>
    </lineage>
</organism>
<dbReference type="PANTHER" id="PTHR13720">
    <property type="entry name" value="WD-40 REPEAT PROTEIN"/>
    <property type="match status" value="1"/>
</dbReference>
<dbReference type="AlphaFoldDB" id="A0A9D4LMB1"/>
<dbReference type="PROSITE" id="PS50294">
    <property type="entry name" value="WD_REPEATS_REGION"/>
    <property type="match status" value="1"/>
</dbReference>
<dbReference type="SUPFAM" id="SSF50978">
    <property type="entry name" value="WD40 repeat-like"/>
    <property type="match status" value="1"/>
</dbReference>
<dbReference type="EMBL" id="JAIWYP010000003">
    <property type="protein sequence ID" value="KAH3859286.1"/>
    <property type="molecule type" value="Genomic_DNA"/>
</dbReference>
<dbReference type="Gene3D" id="2.130.10.10">
    <property type="entry name" value="YVTN repeat-like/Quinoprotein amine dehydrogenase"/>
    <property type="match status" value="1"/>
</dbReference>
<evidence type="ECO:0000313" key="5">
    <source>
        <dbReference type="Proteomes" id="UP000828390"/>
    </source>
</evidence>
<dbReference type="InterPro" id="IPR001680">
    <property type="entry name" value="WD40_rpt"/>
</dbReference>
<proteinExistence type="predicted"/>
<evidence type="ECO:0000256" key="1">
    <source>
        <dbReference type="ARBA" id="ARBA00022574"/>
    </source>
</evidence>
<reference evidence="4" key="1">
    <citation type="journal article" date="2019" name="bioRxiv">
        <title>The Genome of the Zebra Mussel, Dreissena polymorpha: A Resource for Invasive Species Research.</title>
        <authorList>
            <person name="McCartney M.A."/>
            <person name="Auch B."/>
            <person name="Kono T."/>
            <person name="Mallez S."/>
            <person name="Zhang Y."/>
            <person name="Obille A."/>
            <person name="Becker A."/>
            <person name="Abrahante J.E."/>
            <person name="Garbe J."/>
            <person name="Badalamenti J.P."/>
            <person name="Herman A."/>
            <person name="Mangelson H."/>
            <person name="Liachko I."/>
            <person name="Sullivan S."/>
            <person name="Sone E.D."/>
            <person name="Koren S."/>
            <person name="Silverstein K.A.T."/>
            <person name="Beckman K.B."/>
            <person name="Gohl D.M."/>
        </authorList>
    </citation>
    <scope>NUCLEOTIDE SEQUENCE</scope>
    <source>
        <strain evidence="4">Duluth1</strain>
        <tissue evidence="4">Whole animal</tissue>
    </source>
</reference>
<dbReference type="InterPro" id="IPR015943">
    <property type="entry name" value="WD40/YVTN_repeat-like_dom_sf"/>
</dbReference>
<dbReference type="GO" id="GO:0000226">
    <property type="term" value="P:microtubule cytoskeleton organization"/>
    <property type="evidence" value="ECO:0007669"/>
    <property type="project" value="TreeGrafter"/>
</dbReference>
<keyword evidence="1 3" id="KW-0853">WD repeat</keyword>
<reference evidence="4" key="2">
    <citation type="submission" date="2020-11" db="EMBL/GenBank/DDBJ databases">
        <authorList>
            <person name="McCartney M.A."/>
            <person name="Auch B."/>
            <person name="Kono T."/>
            <person name="Mallez S."/>
            <person name="Becker A."/>
            <person name="Gohl D.M."/>
            <person name="Silverstein K.A.T."/>
            <person name="Koren S."/>
            <person name="Bechman K.B."/>
            <person name="Herman A."/>
            <person name="Abrahante J.E."/>
            <person name="Garbe J."/>
        </authorList>
    </citation>
    <scope>NUCLEOTIDE SEQUENCE</scope>
    <source>
        <strain evidence="4">Duluth1</strain>
        <tissue evidence="4">Whole animal</tissue>
    </source>
</reference>
<accession>A0A9D4LMB1</accession>
<evidence type="ECO:0000256" key="3">
    <source>
        <dbReference type="PROSITE-ProRule" id="PRU00221"/>
    </source>
</evidence>
<evidence type="ECO:0000256" key="2">
    <source>
        <dbReference type="ARBA" id="ARBA00022737"/>
    </source>
</evidence>